<keyword evidence="2" id="KW-0812">Transmembrane</keyword>
<sequence length="283" mass="30882">LRVPLLAASGGGLVAVVVTTFSSRRFRVFLIALAYTAVLAWLCLAPVGIVGLALGRPVLLVVPASYHSWVPVRDGTGVCSFPTWRCVRGPGWFCLWALNLVESSSAHLSVCASRRLREPACGMAFTGAGLLLVEPVEDVPALLAAPLLLGCVLWLLCVWPCVPVRCALDAELSRCFMCGVASPVERCDTCLRLLSAWGRLVVNSSEVQLEFFSVGSSGSEVSPGLRSRTSSYTKLDFAYDEEIRHVSIRGRPESGQKKRSGKKEELREHSRIALSRKKRKQRK</sequence>
<protein>
    <submittedName>
        <fullName evidence="3">Uncharacterized protein</fullName>
    </submittedName>
</protein>
<accession>A0A843XPT1</accession>
<organism evidence="3 4">
    <name type="scientific">Colocasia esculenta</name>
    <name type="common">Wild taro</name>
    <name type="synonym">Arum esculentum</name>
    <dbReference type="NCBI Taxonomy" id="4460"/>
    <lineage>
        <taxon>Eukaryota</taxon>
        <taxon>Viridiplantae</taxon>
        <taxon>Streptophyta</taxon>
        <taxon>Embryophyta</taxon>
        <taxon>Tracheophyta</taxon>
        <taxon>Spermatophyta</taxon>
        <taxon>Magnoliopsida</taxon>
        <taxon>Liliopsida</taxon>
        <taxon>Araceae</taxon>
        <taxon>Aroideae</taxon>
        <taxon>Colocasieae</taxon>
        <taxon>Colocasia</taxon>
    </lineage>
</organism>
<proteinExistence type="predicted"/>
<dbReference type="Proteomes" id="UP000652761">
    <property type="component" value="Unassembled WGS sequence"/>
</dbReference>
<gene>
    <name evidence="3" type="ORF">Taro_054175</name>
</gene>
<feature type="non-terminal residue" evidence="3">
    <location>
        <position position="1"/>
    </location>
</feature>
<keyword evidence="2" id="KW-0472">Membrane</keyword>
<dbReference type="AlphaFoldDB" id="A0A843XPT1"/>
<reference evidence="3" key="1">
    <citation type="submission" date="2017-07" db="EMBL/GenBank/DDBJ databases">
        <title>Taro Niue Genome Assembly and Annotation.</title>
        <authorList>
            <person name="Atibalentja N."/>
            <person name="Keating K."/>
            <person name="Fields C.J."/>
        </authorList>
    </citation>
    <scope>NUCLEOTIDE SEQUENCE</scope>
    <source>
        <strain evidence="3">Niue_2</strain>
        <tissue evidence="3">Leaf</tissue>
    </source>
</reference>
<evidence type="ECO:0000313" key="3">
    <source>
        <dbReference type="EMBL" id="MQM21141.1"/>
    </source>
</evidence>
<name>A0A843XPT1_COLES</name>
<keyword evidence="4" id="KW-1185">Reference proteome</keyword>
<evidence type="ECO:0000256" key="1">
    <source>
        <dbReference type="SAM" id="MobiDB-lite"/>
    </source>
</evidence>
<comment type="caution">
    <text evidence="3">The sequence shown here is derived from an EMBL/GenBank/DDBJ whole genome shotgun (WGS) entry which is preliminary data.</text>
</comment>
<dbReference type="EMBL" id="NMUH01010639">
    <property type="protein sequence ID" value="MQM21141.1"/>
    <property type="molecule type" value="Genomic_DNA"/>
</dbReference>
<keyword evidence="2" id="KW-1133">Transmembrane helix</keyword>
<feature type="transmembrane region" description="Helical" evidence="2">
    <location>
        <begin position="29"/>
        <end position="54"/>
    </location>
</feature>
<feature type="non-terminal residue" evidence="3">
    <location>
        <position position="283"/>
    </location>
</feature>
<feature type="compositionally biased region" description="Basic and acidic residues" evidence="1">
    <location>
        <begin position="248"/>
        <end position="271"/>
    </location>
</feature>
<evidence type="ECO:0000256" key="2">
    <source>
        <dbReference type="SAM" id="Phobius"/>
    </source>
</evidence>
<feature type="transmembrane region" description="Helical" evidence="2">
    <location>
        <begin position="141"/>
        <end position="162"/>
    </location>
</feature>
<feature type="compositionally biased region" description="Basic residues" evidence="1">
    <location>
        <begin position="274"/>
        <end position="283"/>
    </location>
</feature>
<feature type="transmembrane region" description="Helical" evidence="2">
    <location>
        <begin position="6"/>
        <end position="22"/>
    </location>
</feature>
<feature type="region of interest" description="Disordered" evidence="1">
    <location>
        <begin position="248"/>
        <end position="283"/>
    </location>
</feature>
<evidence type="ECO:0000313" key="4">
    <source>
        <dbReference type="Proteomes" id="UP000652761"/>
    </source>
</evidence>